<dbReference type="FunFam" id="1.10.601.10:FF:000001">
    <property type="entry name" value="RNA polymerase sigma factor SigA"/>
    <property type="match status" value="1"/>
</dbReference>
<dbReference type="InterPro" id="IPR007630">
    <property type="entry name" value="RNA_pol_sigma70_r4"/>
</dbReference>
<name>A0A5C0UH08_9PROT</name>
<dbReference type="GO" id="GO:0005737">
    <property type="term" value="C:cytoplasm"/>
    <property type="evidence" value="ECO:0007669"/>
    <property type="project" value="UniProtKB-SubCell"/>
</dbReference>
<evidence type="ECO:0000313" key="12">
    <source>
        <dbReference type="Proteomes" id="UP000324924"/>
    </source>
</evidence>
<dbReference type="PANTHER" id="PTHR30603:SF60">
    <property type="entry name" value="RNA POLYMERASE SIGMA FACTOR RPOD"/>
    <property type="match status" value="1"/>
</dbReference>
<dbReference type="InterPro" id="IPR014284">
    <property type="entry name" value="RNA_pol_sigma-70_dom"/>
</dbReference>
<gene>
    <name evidence="6 11" type="primary">rpoD</name>
    <name evidence="11" type="ORF">FZC36_00670</name>
</gene>
<evidence type="ECO:0000256" key="8">
    <source>
        <dbReference type="SAM" id="MobiDB-lite"/>
    </source>
</evidence>
<dbReference type="Pfam" id="PF04539">
    <property type="entry name" value="Sigma70_r3"/>
    <property type="match status" value="1"/>
</dbReference>
<evidence type="ECO:0000259" key="10">
    <source>
        <dbReference type="PROSITE" id="PS00716"/>
    </source>
</evidence>
<sequence length="585" mass="67395">MSKETEDKVVKDSSSYNFDEIVEAEDKSSNFSFSDDPVRMYLREMGNVPLLSRNEEIEVAKAIEDGKKIMIDSVCEMPVTILRIMDWFGKVKEKSMDMSDFIDAEYPDDGTGACFAFDEDEDESYEELEKKILELEGLYKDFNDLRLKIKEERRKGIEDQDQKEKNSKNEKTTAPENSKDDLSLLKSKSDKKIAKLLDKYKDSHEKIISKINDLSISYFCIDKLINEVYSLKKAIQKIESDLIKEIESKGINRISFINYLNIFYKGKRNNYFNDSSINKDTAKEKKNESKLSLDVIKKIEEHKPTIDDYMSNAQEIINPLNMDLGEFDRVVKDMKAGEQKMSKNKETMVSANLRLVISIAKKYTNRGLNFLDLIQEGNIGLMKAVDKFEYQRGYKFSTYATWWIRQAITRAIADQARTIRIPVHMIETINKVVRTSRKLLHEHGKEPSPEEIAKEIGMPVDKVVKVLKISKEPVSLEMPVGSGEDGQLGDFIEDKKAVSPFDIMVQNSLKSAIEKAFSTLLTSREERLLRYRFGLGTKSDHTLEEVGKIFNVTRERIRQIEAKAMRKLSKSKELISFLSGIKTKF</sequence>
<evidence type="ECO:0000256" key="3">
    <source>
        <dbReference type="ARBA" id="ARBA00023082"/>
    </source>
</evidence>
<feature type="coiled-coil region" evidence="7">
    <location>
        <begin position="125"/>
        <end position="155"/>
    </location>
</feature>
<dbReference type="Pfam" id="PF04545">
    <property type="entry name" value="Sigma70_r4"/>
    <property type="match status" value="1"/>
</dbReference>
<keyword evidence="4 6" id="KW-0238">DNA-binding</keyword>
<comment type="function">
    <text evidence="6">Sigma factors are initiation factors that promote the attachment of RNA polymerase to specific initiation sites and are then released. This sigma factor is the primary sigma factor during exponential growth.</text>
</comment>
<dbReference type="GO" id="GO:0006352">
    <property type="term" value="P:DNA-templated transcription initiation"/>
    <property type="evidence" value="ECO:0007669"/>
    <property type="project" value="UniProtKB-UniRule"/>
</dbReference>
<dbReference type="InterPro" id="IPR036388">
    <property type="entry name" value="WH-like_DNA-bd_sf"/>
</dbReference>
<dbReference type="Gene3D" id="1.10.601.10">
    <property type="entry name" value="RNA Polymerase Primary Sigma Factor"/>
    <property type="match status" value="1"/>
</dbReference>
<dbReference type="PROSITE" id="PS00715">
    <property type="entry name" value="SIGMA70_1"/>
    <property type="match status" value="1"/>
</dbReference>
<evidence type="ECO:0000313" key="11">
    <source>
        <dbReference type="EMBL" id="QEK38951.1"/>
    </source>
</evidence>
<proteinExistence type="inferred from homology"/>
<dbReference type="InterPro" id="IPR012760">
    <property type="entry name" value="RNA_pol_sigma_RpoD_C"/>
</dbReference>
<dbReference type="Gene3D" id="1.10.10.10">
    <property type="entry name" value="Winged helix-like DNA-binding domain superfamily/Winged helix DNA-binding domain"/>
    <property type="match status" value="2"/>
</dbReference>
<keyword evidence="5 6" id="KW-0804">Transcription</keyword>
<dbReference type="PRINTS" id="PR00046">
    <property type="entry name" value="SIGMA70FCT"/>
</dbReference>
<evidence type="ECO:0000256" key="2">
    <source>
        <dbReference type="ARBA" id="ARBA00023015"/>
    </source>
</evidence>
<dbReference type="PANTHER" id="PTHR30603">
    <property type="entry name" value="RNA POLYMERASE SIGMA FACTOR RPO"/>
    <property type="match status" value="1"/>
</dbReference>
<dbReference type="HAMAP" id="MF_00963">
    <property type="entry name" value="Sigma70_RpoD_SigA"/>
    <property type="match status" value="1"/>
</dbReference>
<accession>A0A5C0UH08</accession>
<keyword evidence="7" id="KW-0175">Coiled coil</keyword>
<feature type="domain" description="RNA polymerase sigma-70" evidence="9">
    <location>
        <begin position="372"/>
        <end position="385"/>
    </location>
</feature>
<evidence type="ECO:0000256" key="7">
    <source>
        <dbReference type="SAM" id="Coils"/>
    </source>
</evidence>
<dbReference type="PROSITE" id="PS00716">
    <property type="entry name" value="SIGMA70_2"/>
    <property type="match status" value="1"/>
</dbReference>
<dbReference type="GO" id="GO:0003677">
    <property type="term" value="F:DNA binding"/>
    <property type="evidence" value="ECO:0007669"/>
    <property type="project" value="UniProtKB-UniRule"/>
</dbReference>
<keyword evidence="12" id="KW-1185">Reference proteome</keyword>
<feature type="region of interest" description="Sigma-70 factor domain-3" evidence="6">
    <location>
        <begin position="427"/>
        <end position="503"/>
    </location>
</feature>
<dbReference type="NCBIfam" id="NF004208">
    <property type="entry name" value="PRK05658.1"/>
    <property type="match status" value="1"/>
</dbReference>
<dbReference type="Pfam" id="PF00140">
    <property type="entry name" value="Sigma70_r1_2"/>
    <property type="match status" value="1"/>
</dbReference>
<dbReference type="Proteomes" id="UP000324924">
    <property type="component" value="Chromosome"/>
</dbReference>
<dbReference type="InterPro" id="IPR009042">
    <property type="entry name" value="RNA_pol_sigma70_r1_2"/>
</dbReference>
<feature type="domain" description="RNA polymerase sigma-70" evidence="10">
    <location>
        <begin position="542"/>
        <end position="568"/>
    </location>
</feature>
<feature type="region of interest" description="Sigma-70 factor domain-2" evidence="6">
    <location>
        <begin position="348"/>
        <end position="418"/>
    </location>
</feature>
<dbReference type="NCBIfam" id="TIGR02393">
    <property type="entry name" value="RpoD_Cterm"/>
    <property type="match status" value="1"/>
</dbReference>
<dbReference type="InterPro" id="IPR000943">
    <property type="entry name" value="RNA_pol_sigma70"/>
</dbReference>
<dbReference type="RefSeq" id="WP_148972074.1">
    <property type="nucleotide sequence ID" value="NZ_CP043314.1"/>
</dbReference>
<evidence type="ECO:0000259" key="9">
    <source>
        <dbReference type="PROSITE" id="PS00715"/>
    </source>
</evidence>
<dbReference type="InterPro" id="IPR013324">
    <property type="entry name" value="RNA_pol_sigma_r3/r4-like"/>
</dbReference>
<evidence type="ECO:0000256" key="1">
    <source>
        <dbReference type="ARBA" id="ARBA00022490"/>
    </source>
</evidence>
<dbReference type="InterPro" id="IPR007627">
    <property type="entry name" value="RNA_pol_sigma70_r2"/>
</dbReference>
<dbReference type="SUPFAM" id="SSF88659">
    <property type="entry name" value="Sigma3 and sigma4 domains of RNA polymerase sigma factors"/>
    <property type="match status" value="2"/>
</dbReference>
<feature type="region of interest" description="Sigma-70 factor domain-4" evidence="6">
    <location>
        <begin position="516"/>
        <end position="569"/>
    </location>
</feature>
<dbReference type="InterPro" id="IPR007624">
    <property type="entry name" value="RNA_pol_sigma70_r3"/>
</dbReference>
<evidence type="ECO:0000256" key="4">
    <source>
        <dbReference type="ARBA" id="ARBA00023125"/>
    </source>
</evidence>
<comment type="subunit">
    <text evidence="6">Interacts transiently with the RNA polymerase catalytic core.</text>
</comment>
<comment type="subcellular location">
    <subcellularLocation>
        <location evidence="6">Cytoplasm</location>
    </subcellularLocation>
</comment>
<feature type="DNA-binding region" description="H-T-H motif" evidence="6">
    <location>
        <begin position="543"/>
        <end position="562"/>
    </location>
</feature>
<dbReference type="GO" id="GO:0016987">
    <property type="term" value="F:sigma factor activity"/>
    <property type="evidence" value="ECO:0007669"/>
    <property type="project" value="UniProtKB-UniRule"/>
</dbReference>
<dbReference type="EMBL" id="CP043314">
    <property type="protein sequence ID" value="QEK38951.1"/>
    <property type="molecule type" value="Genomic_DNA"/>
</dbReference>
<keyword evidence="2 6" id="KW-0805">Transcription regulation</keyword>
<reference evidence="11 12" key="1">
    <citation type="submission" date="2019-08" db="EMBL/GenBank/DDBJ databases">
        <title>Highly reduced genomes of protist endosymbionts show evolutionary convergence.</title>
        <authorList>
            <person name="George E."/>
            <person name="Husnik F."/>
            <person name="Tashyreva D."/>
            <person name="Prokopchuk G."/>
            <person name="Horak A."/>
            <person name="Kwong W.K."/>
            <person name="Lukes J."/>
            <person name="Keeling P.J."/>
        </authorList>
    </citation>
    <scope>NUCLEOTIDE SEQUENCE [LARGE SCALE GENOMIC DNA]</scope>
    <source>
        <strain evidence="11">1604HC</strain>
    </source>
</reference>
<organism evidence="11 12">
    <name type="scientific">Candidatus Nesciobacter abundans</name>
    <dbReference type="NCBI Taxonomy" id="2601668"/>
    <lineage>
        <taxon>Bacteria</taxon>
        <taxon>Pseudomonadati</taxon>
        <taxon>Pseudomonadota</taxon>
        <taxon>Alphaproteobacteria</taxon>
        <taxon>Holosporales</taxon>
        <taxon>Holosporaceae</taxon>
        <taxon>Candidatus Nesciobacter</taxon>
    </lineage>
</organism>
<dbReference type="KEGG" id="nabu:FZC36_00670"/>
<dbReference type="InterPro" id="IPR028630">
    <property type="entry name" value="Sigma70_RpoD"/>
</dbReference>
<protein>
    <recommendedName>
        <fullName evidence="6">RNA polymerase sigma factor RpoD</fullName>
    </recommendedName>
    <alternativeName>
        <fullName evidence="6">Sigma-70</fullName>
    </alternativeName>
</protein>
<comment type="similarity">
    <text evidence="6">Belongs to the sigma-70 factor family. RpoD/SigA subfamily.</text>
</comment>
<feature type="short sequence motif" description="Interaction with polymerase core subunit RpoC" evidence="6">
    <location>
        <begin position="372"/>
        <end position="375"/>
    </location>
</feature>
<evidence type="ECO:0000256" key="5">
    <source>
        <dbReference type="ARBA" id="ARBA00023163"/>
    </source>
</evidence>
<dbReference type="OrthoDB" id="9809557at2"/>
<dbReference type="CDD" id="cd06171">
    <property type="entry name" value="Sigma70_r4"/>
    <property type="match status" value="1"/>
</dbReference>
<dbReference type="NCBIfam" id="TIGR02937">
    <property type="entry name" value="sigma70-ECF"/>
    <property type="match status" value="1"/>
</dbReference>
<evidence type="ECO:0000256" key="6">
    <source>
        <dbReference type="HAMAP-Rule" id="MF_00963"/>
    </source>
</evidence>
<keyword evidence="1 6" id="KW-0963">Cytoplasm</keyword>
<feature type="region of interest" description="Disordered" evidence="8">
    <location>
        <begin position="156"/>
        <end position="181"/>
    </location>
</feature>
<dbReference type="SUPFAM" id="SSF88946">
    <property type="entry name" value="Sigma2 domain of RNA polymerase sigma factors"/>
    <property type="match status" value="1"/>
</dbReference>
<dbReference type="Pfam" id="PF04542">
    <property type="entry name" value="Sigma70_r2"/>
    <property type="match status" value="1"/>
</dbReference>
<keyword evidence="3 6" id="KW-0731">Sigma factor</keyword>
<dbReference type="InterPro" id="IPR050239">
    <property type="entry name" value="Sigma-70_RNA_pol_init_factors"/>
</dbReference>
<dbReference type="AlphaFoldDB" id="A0A5C0UH08"/>
<dbReference type="InterPro" id="IPR013325">
    <property type="entry name" value="RNA_pol_sigma_r2"/>
</dbReference>